<feature type="compositionally biased region" description="Basic and acidic residues" evidence="1">
    <location>
        <begin position="44"/>
        <end position="55"/>
    </location>
</feature>
<evidence type="ECO:0000313" key="2">
    <source>
        <dbReference type="EMBL" id="KAL0510755.1"/>
    </source>
</evidence>
<evidence type="ECO:0000313" key="3">
    <source>
        <dbReference type="Proteomes" id="UP001500131"/>
    </source>
</evidence>
<comment type="caution">
    <text evidence="2">The sequence shown here is derived from an EMBL/GenBank/DDBJ whole genome shotgun (WGS) entry which is preliminary data.</text>
</comment>
<feature type="compositionally biased region" description="Low complexity" evidence="1">
    <location>
        <begin position="103"/>
        <end position="113"/>
    </location>
</feature>
<dbReference type="AlphaFoldDB" id="A0AAW3ASR0"/>
<organism evidence="2 3">
    <name type="scientific">Leishmania lindenbergi</name>
    <dbReference type="NCBI Taxonomy" id="651832"/>
    <lineage>
        <taxon>Eukaryota</taxon>
        <taxon>Discoba</taxon>
        <taxon>Euglenozoa</taxon>
        <taxon>Kinetoplastea</taxon>
        <taxon>Metakinetoplastina</taxon>
        <taxon>Trypanosomatida</taxon>
        <taxon>Trypanosomatidae</taxon>
        <taxon>Leishmaniinae</taxon>
        <taxon>Leishmania</taxon>
    </lineage>
</organism>
<dbReference type="EMBL" id="JBAMZK010000012">
    <property type="protein sequence ID" value="KAL0510755.1"/>
    <property type="molecule type" value="Genomic_DNA"/>
</dbReference>
<keyword evidence="3" id="KW-1185">Reference proteome</keyword>
<feature type="region of interest" description="Disordered" evidence="1">
    <location>
        <begin position="92"/>
        <end position="113"/>
    </location>
</feature>
<sequence length="267" mass="29520">MRSCLLRSAEPAGVRNKQENHPRQRQHSDVSGAERPTWRTSKRQRGDDGGARECGSHPLGEAAFRTASIAPGGHTSLSKAVVIRHSAIRRLPPPHLRHSARTPSFALSSSSPAPLAHRCRSLRRRGRIAFSRRAPTTPSRHRERRFSLFFSSAPSSASCCNPPCPGAARRCLAPYCCTGAVVKAWSALGVEFVQHEDRDLHAGIPRGTAPEPCDVRMAGLAFSADPHWGLRRPLATRPLLKLWDLATPYYIASESPYRVWRRTSFTP</sequence>
<feature type="compositionally biased region" description="Basic and acidic residues" evidence="1">
    <location>
        <begin position="16"/>
        <end position="28"/>
    </location>
</feature>
<proteinExistence type="predicted"/>
<feature type="region of interest" description="Disordered" evidence="1">
    <location>
        <begin position="1"/>
        <end position="58"/>
    </location>
</feature>
<name>A0AAW3ASR0_9TRYP</name>
<accession>A0AAW3ASR0</accession>
<evidence type="ECO:0000256" key="1">
    <source>
        <dbReference type="SAM" id="MobiDB-lite"/>
    </source>
</evidence>
<reference evidence="2 3" key="1">
    <citation type="submission" date="2024-02" db="EMBL/GenBank/DDBJ databases">
        <title>FIRST GENOME SEQUENCES OF Leishmania (Viannia) shawi, Leishmania (Viannia) lindenbergi AND Leishmania (Viannia) utingensis.</title>
        <authorList>
            <person name="Resadore F."/>
            <person name="Custodio M.G.F."/>
            <person name="Boite M.C."/>
            <person name="Cupolillo E."/>
            <person name="Ferreira G.E.M."/>
        </authorList>
    </citation>
    <scope>NUCLEOTIDE SEQUENCE [LARGE SCALE GENOMIC DNA]</scope>
    <source>
        <strain evidence="2 3">MHOM/BR/1966/M15733</strain>
    </source>
</reference>
<dbReference type="Proteomes" id="UP001500131">
    <property type="component" value="Unassembled WGS sequence"/>
</dbReference>
<gene>
    <name evidence="2" type="ORF">Q4I31_001806</name>
</gene>
<protein>
    <submittedName>
        <fullName evidence="2">Uncharacterized protein</fullName>
    </submittedName>
</protein>